<name>A0A8H3D0X0_9AGAM</name>
<protein>
    <recommendedName>
        <fullName evidence="3">Serine-threonine/tyrosine-protein kinase catalytic domain-containing protein</fullName>
    </recommendedName>
</protein>
<evidence type="ECO:0000313" key="2">
    <source>
        <dbReference type="Proteomes" id="UP000663850"/>
    </source>
</evidence>
<evidence type="ECO:0008006" key="3">
    <source>
        <dbReference type="Google" id="ProtNLM"/>
    </source>
</evidence>
<dbReference type="AlphaFoldDB" id="A0A8H3D0X0"/>
<proteinExistence type="predicted"/>
<dbReference type="Gene3D" id="1.10.510.10">
    <property type="entry name" value="Transferase(Phosphotransferase) domain 1"/>
    <property type="match status" value="1"/>
</dbReference>
<dbReference type="InterPro" id="IPR011009">
    <property type="entry name" value="Kinase-like_dom_sf"/>
</dbReference>
<comment type="caution">
    <text evidence="1">The sequence shown here is derived from an EMBL/GenBank/DDBJ whole genome shotgun (WGS) entry which is preliminary data.</text>
</comment>
<gene>
    <name evidence="1" type="ORF">RDB_LOCUS101075</name>
</gene>
<reference evidence="1" key="1">
    <citation type="submission" date="2021-01" db="EMBL/GenBank/DDBJ databases">
        <authorList>
            <person name="Kaushik A."/>
        </authorList>
    </citation>
    <scope>NUCLEOTIDE SEQUENCE</scope>
    <source>
        <strain evidence="1">Type strain: AG8-Rh-89/</strain>
    </source>
</reference>
<evidence type="ECO:0000313" key="1">
    <source>
        <dbReference type="EMBL" id="CAE6505643.1"/>
    </source>
</evidence>
<dbReference type="EMBL" id="CAJMWZ010005398">
    <property type="protein sequence ID" value="CAE6505643.1"/>
    <property type="molecule type" value="Genomic_DNA"/>
</dbReference>
<dbReference type="Proteomes" id="UP000663850">
    <property type="component" value="Unassembled WGS sequence"/>
</dbReference>
<sequence>MSEQPTLELILSSPQVFTVTNFSAWVAQTPEFANSPIRTVHHFRSTGFRYPESKDTMSASEIVAALGYYGCEDLGPKLDVRSCGEHPEVITGKVPFSERRNDVALAHLIVNRKETPHRPSEHIPSDSKDGDAFWSLIISCWAYKPEERPSAKEARDIV</sequence>
<dbReference type="SUPFAM" id="SSF56112">
    <property type="entry name" value="Protein kinase-like (PK-like)"/>
    <property type="match status" value="1"/>
</dbReference>
<organism evidence="1 2">
    <name type="scientific">Rhizoctonia solani</name>
    <dbReference type="NCBI Taxonomy" id="456999"/>
    <lineage>
        <taxon>Eukaryota</taxon>
        <taxon>Fungi</taxon>
        <taxon>Dikarya</taxon>
        <taxon>Basidiomycota</taxon>
        <taxon>Agaricomycotina</taxon>
        <taxon>Agaricomycetes</taxon>
        <taxon>Cantharellales</taxon>
        <taxon>Ceratobasidiaceae</taxon>
        <taxon>Rhizoctonia</taxon>
    </lineage>
</organism>
<accession>A0A8H3D0X0</accession>